<evidence type="ECO:0000313" key="2">
    <source>
        <dbReference type="EMBL" id="CAB4567068.1"/>
    </source>
</evidence>
<dbReference type="AntiFam" id="ANF00233">
    <property type="entry name" value="Shadow ORF (opposite trxB)"/>
</dbReference>
<organism evidence="2">
    <name type="scientific">freshwater metagenome</name>
    <dbReference type="NCBI Taxonomy" id="449393"/>
    <lineage>
        <taxon>unclassified sequences</taxon>
        <taxon>metagenomes</taxon>
        <taxon>ecological metagenomes</taxon>
    </lineage>
</organism>
<protein>
    <submittedName>
        <fullName evidence="2">Unannotated protein</fullName>
    </submittedName>
</protein>
<sequence>MNKRDCLGKFRKKKRFFYGGIATADNGDVVITEEESIAGGTGREPMTEKTSLLFKSKHE</sequence>
<dbReference type="AlphaFoldDB" id="A0A6J6E116"/>
<evidence type="ECO:0000256" key="1">
    <source>
        <dbReference type="SAM" id="MobiDB-lite"/>
    </source>
</evidence>
<gene>
    <name evidence="2" type="ORF">UFOPK1495_01836</name>
    <name evidence="3" type="ORF">UFOPK2350_00514</name>
</gene>
<accession>A0A6J6E116</accession>
<reference evidence="2" key="1">
    <citation type="submission" date="2020-05" db="EMBL/GenBank/DDBJ databases">
        <authorList>
            <person name="Chiriac C."/>
            <person name="Salcher M."/>
            <person name="Ghai R."/>
            <person name="Kavagutti S V."/>
        </authorList>
    </citation>
    <scope>NUCLEOTIDE SEQUENCE</scope>
</reference>
<proteinExistence type="predicted"/>
<dbReference type="EMBL" id="CAEZSU010000276">
    <property type="protein sequence ID" value="CAB4567068.1"/>
    <property type="molecule type" value="Genomic_DNA"/>
</dbReference>
<feature type="region of interest" description="Disordered" evidence="1">
    <location>
        <begin position="36"/>
        <end position="59"/>
    </location>
</feature>
<evidence type="ECO:0000313" key="3">
    <source>
        <dbReference type="EMBL" id="CAB4673806.1"/>
    </source>
</evidence>
<dbReference type="EMBL" id="CAEZXE010000031">
    <property type="protein sequence ID" value="CAB4673806.1"/>
    <property type="molecule type" value="Genomic_DNA"/>
</dbReference>
<name>A0A6J6E116_9ZZZZ</name>